<dbReference type="GO" id="GO:0005737">
    <property type="term" value="C:cytoplasm"/>
    <property type="evidence" value="ECO:0007669"/>
    <property type="project" value="InterPro"/>
</dbReference>
<keyword evidence="9" id="KW-0143">Chaperone</keyword>
<dbReference type="InterPro" id="IPR006638">
    <property type="entry name" value="Elp3/MiaA/NifB-like_rSAM"/>
</dbReference>
<comment type="similarity">
    <text evidence="2">Belongs to the anaerobic coproporphyrinogen-III oxidase family. HemW subfamily.</text>
</comment>
<evidence type="ECO:0000256" key="5">
    <source>
        <dbReference type="ARBA" id="ARBA00022691"/>
    </source>
</evidence>
<dbReference type="PANTHER" id="PTHR13932:SF5">
    <property type="entry name" value="RADICAL S-ADENOSYL METHIONINE DOMAIN-CONTAINING PROTEIN 1, MITOCHONDRIAL"/>
    <property type="match status" value="1"/>
</dbReference>
<dbReference type="Gene3D" id="3.20.20.70">
    <property type="entry name" value="Aldolase class I"/>
    <property type="match status" value="1"/>
</dbReference>
<evidence type="ECO:0000256" key="3">
    <source>
        <dbReference type="ARBA" id="ARBA00017228"/>
    </source>
</evidence>
<dbReference type="InterPro" id="IPR058240">
    <property type="entry name" value="rSAM_sf"/>
</dbReference>
<dbReference type="OrthoDB" id="9808022at2"/>
<protein>
    <recommendedName>
        <fullName evidence="3">Heme chaperone HemW</fullName>
    </recommendedName>
</protein>
<dbReference type="SMART" id="SM00729">
    <property type="entry name" value="Elp3"/>
    <property type="match status" value="1"/>
</dbReference>
<dbReference type="Pfam" id="PF04055">
    <property type="entry name" value="Radical_SAM"/>
    <property type="match status" value="1"/>
</dbReference>
<dbReference type="GO" id="GO:0046872">
    <property type="term" value="F:metal ion binding"/>
    <property type="evidence" value="ECO:0007669"/>
    <property type="project" value="UniProtKB-KW"/>
</dbReference>
<comment type="caution">
    <text evidence="11">The sequence shown here is derived from an EMBL/GenBank/DDBJ whole genome shotgun (WGS) entry which is preliminary data.</text>
</comment>
<evidence type="ECO:0000256" key="2">
    <source>
        <dbReference type="ARBA" id="ARBA00006100"/>
    </source>
</evidence>
<dbReference type="GO" id="GO:0051539">
    <property type="term" value="F:4 iron, 4 sulfur cluster binding"/>
    <property type="evidence" value="ECO:0007669"/>
    <property type="project" value="InterPro"/>
</dbReference>
<evidence type="ECO:0000256" key="1">
    <source>
        <dbReference type="ARBA" id="ARBA00001966"/>
    </source>
</evidence>
<dbReference type="SFLD" id="SFLDS00029">
    <property type="entry name" value="Radical_SAM"/>
    <property type="match status" value="1"/>
</dbReference>
<evidence type="ECO:0000256" key="8">
    <source>
        <dbReference type="ARBA" id="ARBA00023014"/>
    </source>
</evidence>
<evidence type="ECO:0000259" key="10">
    <source>
        <dbReference type="PROSITE" id="PS51918"/>
    </source>
</evidence>
<comment type="cofactor">
    <cofactor evidence="1">
        <name>[4Fe-4S] cluster</name>
        <dbReference type="ChEBI" id="CHEBI:49883"/>
    </cofactor>
</comment>
<dbReference type="InterPro" id="IPR034505">
    <property type="entry name" value="Coproporphyrinogen-III_oxidase"/>
</dbReference>
<dbReference type="STRING" id="391625.PPSIR1_16335"/>
<dbReference type="PROSITE" id="PS51918">
    <property type="entry name" value="RADICAL_SAM"/>
    <property type="match status" value="1"/>
</dbReference>
<dbReference type="CDD" id="cd01335">
    <property type="entry name" value="Radical_SAM"/>
    <property type="match status" value="1"/>
</dbReference>
<keyword evidence="7" id="KW-0408">Iron</keyword>
<dbReference type="SUPFAM" id="SSF102114">
    <property type="entry name" value="Radical SAM enzymes"/>
    <property type="match status" value="1"/>
</dbReference>
<keyword evidence="5" id="KW-0949">S-adenosyl-L-methionine</keyword>
<sequence>MTDSDPAEALGLYVHVPFCARACPYCDFDFEVLRQTESETGALAPRVSAWLEGLEAERDERWAGELAGRRVDTLYLGGGTPSAIGVAGLERLFAWVESRFALRLAALDEVTVELNPEHLDAALLARLVDAGVSRVSLGVQSLAASGLRELGRVHAREQALACVRRAHGAGLGTSADLMLGWRGQTPAGLRREIDALLEAGAGHLSIYALTIEEDTPWPGLVARGQRELPDDDVQAELLQVAEGHLAARGFRHYEVASYAAPGGAEAIHNGKYWRWRDVVALGPSAVSVRHGLVEGRGVVARRMNPRGLERWLSGAAPEYERLEGESAAAEGLWLGLRRLEGVDVAAFSRRFGLPRSWVEARVARQVGLGNLEWVGDPPAARLRVAPGRWLVHDTIAVDLL</sequence>
<dbReference type="AlphaFoldDB" id="A6G322"/>
<dbReference type="InterPro" id="IPR004559">
    <property type="entry name" value="HemW-like"/>
</dbReference>
<accession>A6G322</accession>
<dbReference type="EMBL" id="ABCS01000017">
    <property type="protein sequence ID" value="EDM79647.1"/>
    <property type="molecule type" value="Genomic_DNA"/>
</dbReference>
<proteinExistence type="inferred from homology"/>
<dbReference type="SFLD" id="SFLDF00562">
    <property type="entry name" value="HemN-like__clustered_with_heat"/>
    <property type="match status" value="1"/>
</dbReference>
<keyword evidence="8" id="KW-0411">Iron-sulfur</keyword>
<evidence type="ECO:0000256" key="7">
    <source>
        <dbReference type="ARBA" id="ARBA00023004"/>
    </source>
</evidence>
<keyword evidence="4" id="KW-0349">Heme</keyword>
<reference evidence="11 12" key="1">
    <citation type="submission" date="2007-06" db="EMBL/GenBank/DDBJ databases">
        <authorList>
            <person name="Shimkets L."/>
            <person name="Ferriera S."/>
            <person name="Johnson J."/>
            <person name="Kravitz S."/>
            <person name="Beeson K."/>
            <person name="Sutton G."/>
            <person name="Rogers Y.-H."/>
            <person name="Friedman R."/>
            <person name="Frazier M."/>
            <person name="Venter J.C."/>
        </authorList>
    </citation>
    <scope>NUCLEOTIDE SEQUENCE [LARGE SCALE GENOMIC DNA]</scope>
    <source>
        <strain evidence="11 12">SIR-1</strain>
    </source>
</reference>
<dbReference type="GO" id="GO:0006779">
    <property type="term" value="P:porphyrin-containing compound biosynthetic process"/>
    <property type="evidence" value="ECO:0007669"/>
    <property type="project" value="InterPro"/>
</dbReference>
<evidence type="ECO:0000256" key="9">
    <source>
        <dbReference type="ARBA" id="ARBA00023186"/>
    </source>
</evidence>
<dbReference type="PANTHER" id="PTHR13932">
    <property type="entry name" value="COPROPORPHYRINIGEN III OXIDASE"/>
    <property type="match status" value="1"/>
</dbReference>
<evidence type="ECO:0000256" key="6">
    <source>
        <dbReference type="ARBA" id="ARBA00022723"/>
    </source>
</evidence>
<dbReference type="Proteomes" id="UP000005801">
    <property type="component" value="Unassembled WGS sequence"/>
</dbReference>
<evidence type="ECO:0000313" key="12">
    <source>
        <dbReference type="Proteomes" id="UP000005801"/>
    </source>
</evidence>
<feature type="domain" description="Radical SAM core" evidence="10">
    <location>
        <begin position="4"/>
        <end position="251"/>
    </location>
</feature>
<dbReference type="RefSeq" id="WP_006971121.1">
    <property type="nucleotide sequence ID" value="NZ_ABCS01000017.1"/>
</dbReference>
<keyword evidence="12" id="KW-1185">Reference proteome</keyword>
<dbReference type="eggNOG" id="COG0635">
    <property type="taxonomic scope" value="Bacteria"/>
</dbReference>
<gene>
    <name evidence="11" type="ORF">PPSIR1_16335</name>
</gene>
<dbReference type="SFLD" id="SFLDG01065">
    <property type="entry name" value="anaerobic_coproporphyrinogen-I"/>
    <property type="match status" value="1"/>
</dbReference>
<evidence type="ECO:0000313" key="11">
    <source>
        <dbReference type="EMBL" id="EDM79647.1"/>
    </source>
</evidence>
<keyword evidence="6" id="KW-0479">Metal-binding</keyword>
<evidence type="ECO:0000256" key="4">
    <source>
        <dbReference type="ARBA" id="ARBA00022617"/>
    </source>
</evidence>
<dbReference type="InterPro" id="IPR013785">
    <property type="entry name" value="Aldolase_TIM"/>
</dbReference>
<dbReference type="GO" id="GO:0004109">
    <property type="term" value="F:coproporphyrinogen oxidase activity"/>
    <property type="evidence" value="ECO:0007669"/>
    <property type="project" value="InterPro"/>
</dbReference>
<organism evidence="11 12">
    <name type="scientific">Plesiocystis pacifica SIR-1</name>
    <dbReference type="NCBI Taxonomy" id="391625"/>
    <lineage>
        <taxon>Bacteria</taxon>
        <taxon>Pseudomonadati</taxon>
        <taxon>Myxococcota</taxon>
        <taxon>Polyangia</taxon>
        <taxon>Nannocystales</taxon>
        <taxon>Nannocystaceae</taxon>
        <taxon>Plesiocystis</taxon>
    </lineage>
</organism>
<dbReference type="InterPro" id="IPR007197">
    <property type="entry name" value="rSAM"/>
</dbReference>
<name>A6G322_9BACT</name>